<name>A0ABR4R262_9BORD</name>
<evidence type="ECO:0000256" key="1">
    <source>
        <dbReference type="ARBA" id="ARBA00023015"/>
    </source>
</evidence>
<proteinExistence type="predicted"/>
<organism evidence="5 6">
    <name type="scientific">Bordetella hinzii OH87 BAL007II</name>
    <dbReference type="NCBI Taxonomy" id="1331262"/>
    <lineage>
        <taxon>Bacteria</taxon>
        <taxon>Pseudomonadati</taxon>
        <taxon>Pseudomonadota</taxon>
        <taxon>Betaproteobacteria</taxon>
        <taxon>Burkholderiales</taxon>
        <taxon>Alcaligenaceae</taxon>
        <taxon>Bordetella</taxon>
    </lineage>
</organism>
<evidence type="ECO:0000256" key="3">
    <source>
        <dbReference type="ARBA" id="ARBA00023163"/>
    </source>
</evidence>
<keyword evidence="2 5" id="KW-0238">DNA-binding</keyword>
<evidence type="ECO:0000259" key="4">
    <source>
        <dbReference type="PROSITE" id="PS01124"/>
    </source>
</evidence>
<keyword evidence="6" id="KW-1185">Reference proteome</keyword>
<dbReference type="GO" id="GO:0003677">
    <property type="term" value="F:DNA binding"/>
    <property type="evidence" value="ECO:0007669"/>
    <property type="project" value="UniProtKB-KW"/>
</dbReference>
<dbReference type="PROSITE" id="PS00041">
    <property type="entry name" value="HTH_ARAC_FAMILY_1"/>
    <property type="match status" value="1"/>
</dbReference>
<dbReference type="InterPro" id="IPR053142">
    <property type="entry name" value="PchR_regulatory_protein"/>
</dbReference>
<evidence type="ECO:0000256" key="2">
    <source>
        <dbReference type="ARBA" id="ARBA00023125"/>
    </source>
</evidence>
<comment type="caution">
    <text evidence="5">The sequence shown here is derived from an EMBL/GenBank/DDBJ whole genome shotgun (WGS) entry which is preliminary data.</text>
</comment>
<reference evidence="5 6" key="1">
    <citation type="submission" date="2014-03" db="EMBL/GenBank/DDBJ databases">
        <title>Genome sequence of Bordetella hinzii.</title>
        <authorList>
            <person name="Register K."/>
            <person name="Harvill E."/>
            <person name="Goodfield L.L."/>
            <person name="Ivanov Y.V."/>
            <person name="Meyer J.A."/>
            <person name="Muse S.J."/>
            <person name="Jacobs N."/>
            <person name="Bendor L."/>
            <person name="Smallridge W.E."/>
            <person name="Brinkac L.M."/>
            <person name="Sanka R."/>
            <person name="Kim M."/>
            <person name="Losada L."/>
        </authorList>
    </citation>
    <scope>NUCLEOTIDE SEQUENCE [LARGE SCALE GENOMIC DNA]</scope>
    <source>
        <strain evidence="5 6">OH87 BAL007II</strain>
    </source>
</reference>
<dbReference type="SMART" id="SM00342">
    <property type="entry name" value="HTH_ARAC"/>
    <property type="match status" value="1"/>
</dbReference>
<evidence type="ECO:0000313" key="6">
    <source>
        <dbReference type="Proteomes" id="UP000025748"/>
    </source>
</evidence>
<dbReference type="InterPro" id="IPR018060">
    <property type="entry name" value="HTH_AraC"/>
</dbReference>
<dbReference type="InterPro" id="IPR018062">
    <property type="entry name" value="HTH_AraC-typ_CS"/>
</dbReference>
<keyword evidence="1" id="KW-0805">Transcription regulation</keyword>
<dbReference type="Pfam" id="PF12833">
    <property type="entry name" value="HTH_18"/>
    <property type="match status" value="1"/>
</dbReference>
<dbReference type="InterPro" id="IPR009057">
    <property type="entry name" value="Homeodomain-like_sf"/>
</dbReference>
<dbReference type="PANTHER" id="PTHR47893:SF1">
    <property type="entry name" value="REGULATORY PROTEIN PCHR"/>
    <property type="match status" value="1"/>
</dbReference>
<dbReference type="EMBL" id="JHEM01000012">
    <property type="protein sequence ID" value="KCB24492.1"/>
    <property type="molecule type" value="Genomic_DNA"/>
</dbReference>
<gene>
    <name evidence="5" type="ORF">L544_1947</name>
</gene>
<dbReference type="Proteomes" id="UP000025748">
    <property type="component" value="Unassembled WGS sequence"/>
</dbReference>
<dbReference type="Gene3D" id="1.10.10.60">
    <property type="entry name" value="Homeodomain-like"/>
    <property type="match status" value="2"/>
</dbReference>
<feature type="domain" description="HTH araC/xylS-type" evidence="4">
    <location>
        <begin position="212"/>
        <end position="310"/>
    </location>
</feature>
<accession>A0ABR4R262</accession>
<dbReference type="PANTHER" id="PTHR47893">
    <property type="entry name" value="REGULATORY PROTEIN PCHR"/>
    <property type="match status" value="1"/>
</dbReference>
<protein>
    <submittedName>
        <fullName evidence="5">DNA-binding helix-turn-helix protein</fullName>
    </submittedName>
</protein>
<dbReference type="RefSeq" id="WP_223850531.1">
    <property type="nucleotide sequence ID" value="NZ_JHEM01000012.1"/>
</dbReference>
<keyword evidence="3" id="KW-0804">Transcription</keyword>
<evidence type="ECO:0000313" key="5">
    <source>
        <dbReference type="EMBL" id="KCB24492.1"/>
    </source>
</evidence>
<dbReference type="PROSITE" id="PS01124">
    <property type="entry name" value="HTH_ARAC_FAMILY_2"/>
    <property type="match status" value="1"/>
</dbReference>
<dbReference type="SUPFAM" id="SSF46689">
    <property type="entry name" value="Homeodomain-like"/>
    <property type="match status" value="2"/>
</dbReference>
<sequence length="315" mass="34110">MPPQSFVQAPNAGTAAANRYLGALRAGTARFEGLCEAHELGAGLVLRRMDWRDVQGIALRSQEGPGLHMVLALSGGADLSAGGVALARRASLAGHGVAWSASAGFELQRQSRRGDIERAVMLSFSPQWLAGRLRPDGALRQLAPLQPRRWPLSRNGLARLQQLLHPPRQDPELLPLYLEARALELLREAAGALGQPPAETSTLSRRKFLRMVQVRELLESGAADGWSLAQIAARHHLSVNTLQRHFRAAWNSAVDEYRRDARLRRARAALERDGVSVARAAEIAGYGSPANFSTAFRRAYGIAPRQAGARLAGPG</sequence>